<gene>
    <name evidence="3" type="ORF">QPM17_19310</name>
</gene>
<organism evidence="3 4">
    <name type="scientific">Marinobacter azerbaijanicus</name>
    <dbReference type="NCBI Taxonomy" id="3050455"/>
    <lineage>
        <taxon>Bacteria</taxon>
        <taxon>Pseudomonadati</taxon>
        <taxon>Pseudomonadota</taxon>
        <taxon>Gammaproteobacteria</taxon>
        <taxon>Pseudomonadales</taxon>
        <taxon>Marinobacteraceae</taxon>
        <taxon>Marinobacter</taxon>
    </lineage>
</organism>
<feature type="domain" description="XdhC Rossmann" evidence="2">
    <location>
        <begin position="160"/>
        <end position="300"/>
    </location>
</feature>
<comment type="caution">
    <text evidence="3">The sequence shown here is derived from an EMBL/GenBank/DDBJ whole genome shotgun (WGS) entry which is preliminary data.</text>
</comment>
<dbReference type="Pfam" id="PF02625">
    <property type="entry name" value="XdhC_CoxI"/>
    <property type="match status" value="1"/>
</dbReference>
<dbReference type="RefSeq" id="WP_285392962.1">
    <property type="nucleotide sequence ID" value="NZ_JASSVS010000012.1"/>
</dbReference>
<dbReference type="Pfam" id="PF13478">
    <property type="entry name" value="XdhC_C"/>
    <property type="match status" value="1"/>
</dbReference>
<evidence type="ECO:0000313" key="4">
    <source>
        <dbReference type="Proteomes" id="UP001227964"/>
    </source>
</evidence>
<keyword evidence="4" id="KW-1185">Reference proteome</keyword>
<dbReference type="InterPro" id="IPR027051">
    <property type="entry name" value="XdhC_Rossmann_dom"/>
</dbReference>
<feature type="domain" description="XdhC- CoxI" evidence="1">
    <location>
        <begin position="16"/>
        <end position="79"/>
    </location>
</feature>
<dbReference type="InterPro" id="IPR003777">
    <property type="entry name" value="XdhC_CoxI"/>
</dbReference>
<dbReference type="InterPro" id="IPR052698">
    <property type="entry name" value="MoCofactor_Util/Proc"/>
</dbReference>
<accession>A0ABT7IGI5</accession>
<proteinExistence type="predicted"/>
<dbReference type="Gene3D" id="3.40.50.720">
    <property type="entry name" value="NAD(P)-binding Rossmann-like Domain"/>
    <property type="match status" value="1"/>
</dbReference>
<dbReference type="PANTHER" id="PTHR30388">
    <property type="entry name" value="ALDEHYDE OXIDOREDUCTASE MOLYBDENUM COFACTOR ASSEMBLY PROTEIN"/>
    <property type="match status" value="1"/>
</dbReference>
<evidence type="ECO:0000259" key="1">
    <source>
        <dbReference type="Pfam" id="PF02625"/>
    </source>
</evidence>
<evidence type="ECO:0000259" key="2">
    <source>
        <dbReference type="Pfam" id="PF13478"/>
    </source>
</evidence>
<dbReference type="Proteomes" id="UP001227964">
    <property type="component" value="Unassembled WGS sequence"/>
</dbReference>
<protein>
    <submittedName>
        <fullName evidence="3">XdhC family protein</fullName>
    </submittedName>
</protein>
<dbReference type="PANTHER" id="PTHR30388:SF4">
    <property type="entry name" value="MOLYBDENUM COFACTOR INSERTION CHAPERONE PAOD"/>
    <property type="match status" value="1"/>
</dbReference>
<dbReference type="EMBL" id="JASSVS010000012">
    <property type="protein sequence ID" value="MDL0433291.1"/>
    <property type="molecule type" value="Genomic_DNA"/>
</dbReference>
<reference evidence="3 4" key="1">
    <citation type="submission" date="2023-06" db="EMBL/GenBank/DDBJ databases">
        <title>Marinobacter azerbaijanicus a moderately halophilic, isolated from Urmia Lake in Azerbaijan region of Iran.</title>
        <authorList>
            <person name="Sanchez-Porro C."/>
            <person name="Aghdam E.M."/>
            <person name="Saheb S.M."/>
            <person name="Tarhriz V."/>
            <person name="Kazemi E."/>
            <person name="Ammozegar M.A."/>
            <person name="Ventosa A."/>
            <person name="Hejazi M.S."/>
        </authorList>
    </citation>
    <scope>NUCLEOTIDE SEQUENCE [LARGE SCALE GENOMIC DNA]</scope>
    <source>
        <strain evidence="3 4">TBZ242</strain>
    </source>
</reference>
<sequence>MMKCSENIVGDLLRLRQENQSTALVTLISNRGSAPRPLGSQMAVAEDGRYAGHLTGGCAESVIVSEAIAAMKAGANRILLLGAGSPYLDIRLPCGAAIELHIDVGITDSMALGVAESLGARVPLALDTELDSRRHHWVTSPDQALAENTFRRWYLPPRRLLIAGKGPNTPALARIAAASDYEVVVMSPDSSTLDACSGEGIEIRKLEHPGVFHCPPTDPWTAAVLLFHEHEWESRILATLLKRDCFYLGALGSRKTHDQRIEQLLGMGFNEEVSNIHGPVGLDINAKTPAEIAISILAEMTSAYRSSAQPIFQHSRG</sequence>
<name>A0ABT7IGI5_9GAMM</name>
<evidence type="ECO:0000313" key="3">
    <source>
        <dbReference type="EMBL" id="MDL0433291.1"/>
    </source>
</evidence>